<evidence type="ECO:0000313" key="5">
    <source>
        <dbReference type="EMBL" id="OAZ05556.1"/>
    </source>
</evidence>
<dbReference type="EMBL" id="JMTM01000004">
    <property type="protein sequence ID" value="OAZ05556.1"/>
    <property type="molecule type" value="Genomic_DNA"/>
</dbReference>
<dbReference type="InterPro" id="IPR008756">
    <property type="entry name" value="Peptidase_M56"/>
</dbReference>
<sequence>METLSPYLLKASGLIALFYLAYYFLLRKETFFTANRFFLLAGLGTAVVLPLFYITKIVWVTPTPLTFPISELPLQQAAPEETFEINWYLTAIVIYIVGSALFFIKFGMDYWSLNRVLYKTKAQQQADFKLIDVQEKIAPFSYFNTIVFNSSLYSPSELQSILEHEKVHSEQHHTIDVLIIRFFSIVFWFNPFIWLYQRAILQNLEFIADSEATKRLNDKKAYQMALVKITTHENCVALTNHFYQSLIKKRIVMLNKNQSKKWNSWKYVLILPVLVAFVFIFQIKVLAQEKTITNTTTSKSTTEDIILVIDKNTSDAKLKQEAQLLKDLHGINLKVSKINRNANQEITGIKIQFDDNQGKKGTSQFRGDKPIDPITFSKSTDKNGKTSIGLYTGKNKPNAKINKRIVLNSSDDEKSNFAFSFSGDEDDLTPPDVPSIPDAEDALDAPDAPDAPNVPKVQIQKRVIVTRSKNGEKPIVYINGKKVDVNMEELNSKLDPNSIERMDVYKGDVSIEKYGDDGKNGVIAITTKDGRTEVNVDKIIKRAQADVERSFNERENMQAEMERARKEIELSKIEMQKAKAEIEKAKQEILKAKKEIEKAKAESQKKQKI</sequence>
<dbReference type="PANTHER" id="PTHR34978:SF3">
    <property type="entry name" value="SLR0241 PROTEIN"/>
    <property type="match status" value="1"/>
</dbReference>
<feature type="region of interest" description="Disordered" evidence="2">
    <location>
        <begin position="357"/>
        <end position="379"/>
    </location>
</feature>
<feature type="transmembrane region" description="Helical" evidence="3">
    <location>
        <begin position="37"/>
        <end position="59"/>
    </location>
</feature>
<evidence type="ECO:0000256" key="1">
    <source>
        <dbReference type="SAM" id="Coils"/>
    </source>
</evidence>
<keyword evidence="1" id="KW-0175">Coiled coil</keyword>
<keyword evidence="3" id="KW-1133">Transmembrane helix</keyword>
<dbReference type="InterPro" id="IPR037066">
    <property type="entry name" value="Plug_dom_sf"/>
</dbReference>
<feature type="domain" description="Peptidase M56" evidence="4">
    <location>
        <begin position="152"/>
        <end position="254"/>
    </location>
</feature>
<feature type="region of interest" description="Disordered" evidence="2">
    <location>
        <begin position="417"/>
        <end position="453"/>
    </location>
</feature>
<name>A0A199XWB7_9FLAO</name>
<feature type="transmembrane region" description="Helical" evidence="3">
    <location>
        <begin position="85"/>
        <end position="104"/>
    </location>
</feature>
<reference evidence="5 6" key="1">
    <citation type="submission" date="2016-06" db="EMBL/GenBank/DDBJ databases">
        <title>Draft genome sequence of Flavobacterium succinicans strain DD5b.</title>
        <authorList>
            <person name="Poehlein A."/>
            <person name="Daniel R."/>
            <person name="Simeonova D.D."/>
        </authorList>
    </citation>
    <scope>NUCLEOTIDE SEQUENCE [LARGE SCALE GENOMIC DNA]</scope>
    <source>
        <strain evidence="5 6">DD5b</strain>
    </source>
</reference>
<dbReference type="PANTHER" id="PTHR34978">
    <property type="entry name" value="POSSIBLE SENSOR-TRANSDUCER PROTEIN BLAR"/>
    <property type="match status" value="1"/>
</dbReference>
<evidence type="ECO:0000259" key="4">
    <source>
        <dbReference type="Pfam" id="PF05569"/>
    </source>
</evidence>
<organism evidence="5 6">
    <name type="scientific">Flavobacterium succinicans</name>
    <dbReference type="NCBI Taxonomy" id="29536"/>
    <lineage>
        <taxon>Bacteria</taxon>
        <taxon>Pseudomonadati</taxon>
        <taxon>Bacteroidota</taxon>
        <taxon>Flavobacteriia</taxon>
        <taxon>Flavobacteriales</taxon>
        <taxon>Flavobacteriaceae</taxon>
        <taxon>Flavobacterium</taxon>
    </lineage>
</organism>
<dbReference type="Proteomes" id="UP000093807">
    <property type="component" value="Unassembled WGS sequence"/>
</dbReference>
<gene>
    <name evidence="5" type="ORF">FLB_00860</name>
</gene>
<keyword evidence="6" id="KW-1185">Reference proteome</keyword>
<evidence type="ECO:0000313" key="6">
    <source>
        <dbReference type="Proteomes" id="UP000093807"/>
    </source>
</evidence>
<keyword evidence="3" id="KW-0472">Membrane</keyword>
<feature type="transmembrane region" description="Helical" evidence="3">
    <location>
        <begin position="6"/>
        <end position="25"/>
    </location>
</feature>
<dbReference type="InterPro" id="IPR052173">
    <property type="entry name" value="Beta-lactam_resp_regulator"/>
</dbReference>
<dbReference type="AlphaFoldDB" id="A0A199XWB7"/>
<feature type="transmembrane region" description="Helical" evidence="3">
    <location>
        <begin position="267"/>
        <end position="287"/>
    </location>
</feature>
<dbReference type="PATRIC" id="fig|29536.5.peg.88"/>
<evidence type="ECO:0000256" key="2">
    <source>
        <dbReference type="SAM" id="MobiDB-lite"/>
    </source>
</evidence>
<evidence type="ECO:0000256" key="3">
    <source>
        <dbReference type="SAM" id="Phobius"/>
    </source>
</evidence>
<accession>A0A199XWB7</accession>
<dbReference type="OrthoDB" id="1522859at2"/>
<dbReference type="SUPFAM" id="SSF56935">
    <property type="entry name" value="Porins"/>
    <property type="match status" value="1"/>
</dbReference>
<dbReference type="CDD" id="cd07341">
    <property type="entry name" value="M56_BlaR1_MecR1_like"/>
    <property type="match status" value="1"/>
</dbReference>
<proteinExistence type="predicted"/>
<dbReference type="Pfam" id="PF05569">
    <property type="entry name" value="Peptidase_M56"/>
    <property type="match status" value="1"/>
</dbReference>
<feature type="coiled-coil region" evidence="1">
    <location>
        <begin position="540"/>
        <end position="609"/>
    </location>
</feature>
<keyword evidence="3" id="KW-0812">Transmembrane</keyword>
<comment type="caution">
    <text evidence="5">The sequence shown here is derived from an EMBL/GenBank/DDBJ whole genome shotgun (WGS) entry which is preliminary data.</text>
</comment>
<protein>
    <submittedName>
        <fullName evidence="5">BlaR1 peptidase M56</fullName>
    </submittedName>
</protein>
<dbReference type="RefSeq" id="WP_064713991.1">
    <property type="nucleotide sequence ID" value="NZ_JMTM01000004.1"/>
</dbReference>
<feature type="transmembrane region" description="Helical" evidence="3">
    <location>
        <begin position="178"/>
        <end position="196"/>
    </location>
</feature>
<dbReference type="Gene3D" id="2.170.130.10">
    <property type="entry name" value="TonB-dependent receptor, plug domain"/>
    <property type="match status" value="1"/>
</dbReference>